<sequence length="1143" mass="125537">MQRNLQLKWCAALCIVMKISLAQILFAVICTSLTYAAGESRAQEIMDRQVTIHARDAELKDVLRDLEAQAEIKFAYSQKAIKAERTVNIHIVNQKLGAALTTLFEPLNISYQLTSGRILLTSPTGAALPPVQIEKTEDAAMPAAEVIKGKVTDETSAGLPGVSVVLKGTQKGTTSNSDGDFEIDVPQRAGAVLVFSFVGYKPQELAIDNRSSIAVVMEPENKSLEEIVVIGYGAVKKSDLTGSVSSIKSEAIREMPVTSVDQAIQSRAPGVQVTQTSGAPGGGISIRVRGANSINSGSEPLYVIDGFPMYPDNTALGTSGNRQPTNAMASINPNEIESIEILKDASATSIYGSRGANGVILITTKRGKEGQSSVDYDGSYSFQSIANNVDVLNGGDYMRYINLLEKSQGGNPRYSDQQIAQIGNGTDWWDVISRTGGLSNHQLSFTGGTKGMRYAFVGNYLDNKGIIKNTNFNRYGFRMNLDNDFLKGKATLSNSWSFNRSGSSNVPTDRGGPGGIVISALGLDPTVGVFDDLGGYQYASYDQRFLTNPLAEATEGYDKDWTNRLFGTTALTINILDGLKFRTSLGVDLVNARRTTFYNNFTYLGRQNDRELQKANRNSNNILNENILSYNKEVAKGHFLDVTLGYTYQKEVNYFESVATRGLPSDDVEAVNMQNGSRPLVPVSGRLEWELLSYLGRLNYNFKDRYLLTVTLRRDGSSKFGPNNKWATFPSAALGWRVVNENFFKNSGLASVFDDFKIRASYGLTGNSQIPVYRSIAGLVPYNYVLGGTPTLVSGYGPNRISNNDLKWESTSMTNIGLDFTLLSNRLSLTVDAFQNKTTDLLLDVSIPQSTGFSIIMLNSGSLTNKGLEFSANYKLMSSNTFSWDVSGNISILRNKILDLGKSTPFFAGSTSSHLGVLGSWVEAGNPIGVWRGYNYVGLFQSEEEGKSYSAKAGYPKYEDVNGDGKYTTDDFKIIGDPNPKLTWGFNTTLKYKGFDLAIFFRGVHGNQVRNLQQSEMGDGVQKINQIGNILTDSWTPENPNAPRPVIDGRRDFISFRRSSFFIQDGSFVRLQNLSLGYSVPLKTKYIRTVRMYASGQNLFLITKYKGFDPEVNNQGQNNLNRGDDYDAYPRARMYTVGLNLGF</sequence>
<evidence type="ECO:0000256" key="5">
    <source>
        <dbReference type="ARBA" id="ARBA00023136"/>
    </source>
</evidence>
<keyword evidence="4 7" id="KW-0812">Transmembrane</keyword>
<dbReference type="SUPFAM" id="SSF49464">
    <property type="entry name" value="Carboxypeptidase regulatory domain-like"/>
    <property type="match status" value="1"/>
</dbReference>
<comment type="caution">
    <text evidence="9">The sequence shown here is derived from an EMBL/GenBank/DDBJ whole genome shotgun (WGS) entry which is preliminary data.</text>
</comment>
<keyword evidence="6 7" id="KW-0998">Cell outer membrane</keyword>
<dbReference type="EMBL" id="CAJRAU010000010">
    <property type="protein sequence ID" value="CAG5074193.1"/>
    <property type="molecule type" value="Genomic_DNA"/>
</dbReference>
<evidence type="ECO:0000256" key="4">
    <source>
        <dbReference type="ARBA" id="ARBA00022692"/>
    </source>
</evidence>
<protein>
    <submittedName>
        <fullName evidence="9">TonB-dependent receptor P3</fullName>
    </submittedName>
</protein>
<dbReference type="Pfam" id="PF07715">
    <property type="entry name" value="Plug"/>
    <property type="match status" value="1"/>
</dbReference>
<dbReference type="InterPro" id="IPR036942">
    <property type="entry name" value="Beta-barrel_TonB_sf"/>
</dbReference>
<proteinExistence type="inferred from homology"/>
<dbReference type="InterPro" id="IPR008969">
    <property type="entry name" value="CarboxyPept-like_regulatory"/>
</dbReference>
<dbReference type="InterPro" id="IPR023997">
    <property type="entry name" value="TonB-dep_OMP_SusC/RagA_CS"/>
</dbReference>
<comment type="subcellular location">
    <subcellularLocation>
        <location evidence="1 7">Cell outer membrane</location>
        <topology evidence="1 7">Multi-pass membrane protein</topology>
    </subcellularLocation>
</comment>
<evidence type="ECO:0000313" key="9">
    <source>
        <dbReference type="EMBL" id="CAG5074193.1"/>
    </source>
</evidence>
<keyword evidence="2 7" id="KW-0813">Transport</keyword>
<keyword evidence="5 7" id="KW-0472">Membrane</keyword>
<dbReference type="Gene3D" id="2.40.170.20">
    <property type="entry name" value="TonB-dependent receptor, beta-barrel domain"/>
    <property type="match status" value="1"/>
</dbReference>
<organism evidence="9 10">
    <name type="scientific">Dyadobacter linearis</name>
    <dbReference type="NCBI Taxonomy" id="2823330"/>
    <lineage>
        <taxon>Bacteria</taxon>
        <taxon>Pseudomonadati</taxon>
        <taxon>Bacteroidota</taxon>
        <taxon>Cytophagia</taxon>
        <taxon>Cytophagales</taxon>
        <taxon>Spirosomataceae</taxon>
        <taxon>Dyadobacter</taxon>
    </lineage>
</organism>
<comment type="similarity">
    <text evidence="7">Belongs to the TonB-dependent receptor family.</text>
</comment>
<reference evidence="9 10" key="1">
    <citation type="submission" date="2021-04" db="EMBL/GenBank/DDBJ databases">
        <authorList>
            <person name="Rodrigo-Torres L."/>
            <person name="Arahal R. D."/>
            <person name="Lucena T."/>
        </authorList>
    </citation>
    <scope>NUCLEOTIDE SEQUENCE [LARGE SCALE GENOMIC DNA]</scope>
    <source>
        <strain evidence="9 10">CECT 9623</strain>
    </source>
</reference>
<dbReference type="PROSITE" id="PS52016">
    <property type="entry name" value="TONB_DEPENDENT_REC_3"/>
    <property type="match status" value="1"/>
</dbReference>
<evidence type="ECO:0000256" key="1">
    <source>
        <dbReference type="ARBA" id="ARBA00004571"/>
    </source>
</evidence>
<evidence type="ECO:0000256" key="6">
    <source>
        <dbReference type="ARBA" id="ARBA00023237"/>
    </source>
</evidence>
<keyword evidence="3 7" id="KW-1134">Transmembrane beta strand</keyword>
<evidence type="ECO:0000256" key="7">
    <source>
        <dbReference type="PROSITE-ProRule" id="PRU01360"/>
    </source>
</evidence>
<dbReference type="Gene3D" id="2.170.130.10">
    <property type="entry name" value="TonB-dependent receptor, plug domain"/>
    <property type="match status" value="1"/>
</dbReference>
<dbReference type="InterPro" id="IPR039426">
    <property type="entry name" value="TonB-dep_rcpt-like"/>
</dbReference>
<dbReference type="Pfam" id="PF13715">
    <property type="entry name" value="CarbopepD_reg_2"/>
    <property type="match status" value="1"/>
</dbReference>
<gene>
    <name evidence="9" type="ORF">DYBT9623_04977</name>
</gene>
<dbReference type="NCBIfam" id="TIGR04056">
    <property type="entry name" value="OMP_RagA_SusC"/>
    <property type="match status" value="1"/>
</dbReference>
<dbReference type="Proteomes" id="UP000679725">
    <property type="component" value="Unassembled WGS sequence"/>
</dbReference>
<dbReference type="InterPro" id="IPR023996">
    <property type="entry name" value="TonB-dep_OMP_SusC/RagA"/>
</dbReference>
<accession>A0ABM8UXH1</accession>
<keyword evidence="9" id="KW-0675">Receptor</keyword>
<dbReference type="InterPro" id="IPR012910">
    <property type="entry name" value="Plug_dom"/>
</dbReference>
<dbReference type="SUPFAM" id="SSF56935">
    <property type="entry name" value="Porins"/>
    <property type="match status" value="1"/>
</dbReference>
<evidence type="ECO:0000259" key="8">
    <source>
        <dbReference type="Pfam" id="PF07715"/>
    </source>
</evidence>
<evidence type="ECO:0000256" key="3">
    <source>
        <dbReference type="ARBA" id="ARBA00022452"/>
    </source>
</evidence>
<dbReference type="Gene3D" id="2.60.40.1120">
    <property type="entry name" value="Carboxypeptidase-like, regulatory domain"/>
    <property type="match status" value="1"/>
</dbReference>
<dbReference type="InterPro" id="IPR037066">
    <property type="entry name" value="Plug_dom_sf"/>
</dbReference>
<feature type="domain" description="TonB-dependent receptor plug" evidence="8">
    <location>
        <begin position="237"/>
        <end position="359"/>
    </location>
</feature>
<dbReference type="RefSeq" id="WP_229254824.1">
    <property type="nucleotide sequence ID" value="NZ_CAJRAU010000010.1"/>
</dbReference>
<evidence type="ECO:0000256" key="2">
    <source>
        <dbReference type="ARBA" id="ARBA00022448"/>
    </source>
</evidence>
<name>A0ABM8UXH1_9BACT</name>
<keyword evidence="10" id="KW-1185">Reference proteome</keyword>
<dbReference type="NCBIfam" id="TIGR04057">
    <property type="entry name" value="SusC_RagA_signa"/>
    <property type="match status" value="1"/>
</dbReference>
<evidence type="ECO:0000313" key="10">
    <source>
        <dbReference type="Proteomes" id="UP000679725"/>
    </source>
</evidence>